<evidence type="ECO:0000313" key="16">
    <source>
        <dbReference type="EMBL" id="MEI9412165.1"/>
    </source>
</evidence>
<comment type="pathway">
    <text evidence="9 13">Amino-acid biosynthesis; L-lysine biosynthesis via DAP pathway; (S)-tetrahydrodipicolinate from L-aspartate: step 4/4.</text>
</comment>
<feature type="active site" description="Proton donor" evidence="13">
    <location>
        <position position="173"/>
    </location>
</feature>
<feature type="binding site" evidence="13">
    <location>
        <begin position="135"/>
        <end position="138"/>
    </location>
    <ligand>
        <name>NAD(+)</name>
        <dbReference type="ChEBI" id="CHEBI:57540"/>
    </ligand>
</feature>
<dbReference type="Gene3D" id="3.30.360.10">
    <property type="entry name" value="Dihydrodipicolinate Reductase, domain 2"/>
    <property type="match status" value="1"/>
</dbReference>
<dbReference type="EC" id="1.17.1.8" evidence="10 13"/>
<feature type="active site" description="Proton donor/acceptor" evidence="13">
    <location>
        <position position="169"/>
    </location>
</feature>
<evidence type="ECO:0000256" key="5">
    <source>
        <dbReference type="ARBA" id="ARBA00022915"/>
    </source>
</evidence>
<evidence type="ECO:0000313" key="17">
    <source>
        <dbReference type="Proteomes" id="UP001387293"/>
    </source>
</evidence>
<evidence type="ECO:0000256" key="8">
    <source>
        <dbReference type="ARBA" id="ARBA00023154"/>
    </source>
</evidence>
<dbReference type="InterPro" id="IPR022663">
    <property type="entry name" value="DapB_C"/>
</dbReference>
<feature type="domain" description="Dihydrodipicolinate reductase N-terminal" evidence="14">
    <location>
        <begin position="16"/>
        <end position="138"/>
    </location>
</feature>
<dbReference type="NCBIfam" id="TIGR00036">
    <property type="entry name" value="dapB"/>
    <property type="match status" value="1"/>
</dbReference>
<dbReference type="HAMAP" id="MF_00102">
    <property type="entry name" value="DapB"/>
    <property type="match status" value="1"/>
</dbReference>
<dbReference type="InterPro" id="IPR000846">
    <property type="entry name" value="DapB_N"/>
</dbReference>
<comment type="subcellular location">
    <subcellularLocation>
        <location evidence="13">Cytoplasm</location>
    </subcellularLocation>
</comment>
<dbReference type="Proteomes" id="UP001387293">
    <property type="component" value="Unassembled WGS sequence"/>
</dbReference>
<evidence type="ECO:0000256" key="6">
    <source>
        <dbReference type="ARBA" id="ARBA00023002"/>
    </source>
</evidence>
<comment type="catalytic activity">
    <reaction evidence="12 13">
        <text>(S)-2,3,4,5-tetrahydrodipicolinate + NAD(+) + H2O = (2S,4S)-4-hydroxy-2,3,4,5-tetrahydrodipicolinate + NADH + H(+)</text>
        <dbReference type="Rhea" id="RHEA:35323"/>
        <dbReference type="ChEBI" id="CHEBI:15377"/>
        <dbReference type="ChEBI" id="CHEBI:15378"/>
        <dbReference type="ChEBI" id="CHEBI:16845"/>
        <dbReference type="ChEBI" id="CHEBI:57540"/>
        <dbReference type="ChEBI" id="CHEBI:57945"/>
        <dbReference type="ChEBI" id="CHEBI:67139"/>
        <dbReference type="EC" id="1.17.1.8"/>
    </reaction>
</comment>
<dbReference type="PIRSF" id="PIRSF000161">
    <property type="entry name" value="DHPR"/>
    <property type="match status" value="1"/>
</dbReference>
<feature type="binding site" evidence="13">
    <location>
        <position position="48"/>
    </location>
    <ligand>
        <name>NADP(+)</name>
        <dbReference type="ChEBI" id="CHEBI:58349"/>
    </ligand>
</feature>
<keyword evidence="5 13" id="KW-0220">Diaminopimelate biosynthesis</keyword>
<gene>
    <name evidence="13 16" type="primary">dapB</name>
    <name evidence="16" type="ORF">O7A60_25885</name>
</gene>
<dbReference type="SUPFAM" id="SSF51735">
    <property type="entry name" value="NAD(P)-binding Rossmann-fold domains"/>
    <property type="match status" value="1"/>
</dbReference>
<comment type="similarity">
    <text evidence="1 13">Belongs to the DapB family.</text>
</comment>
<evidence type="ECO:0000259" key="15">
    <source>
        <dbReference type="Pfam" id="PF05173"/>
    </source>
</evidence>
<keyword evidence="17" id="KW-1185">Reference proteome</keyword>
<proteinExistence type="inferred from homology"/>
<evidence type="ECO:0000256" key="11">
    <source>
        <dbReference type="ARBA" id="ARBA00049080"/>
    </source>
</evidence>
<feature type="binding site" evidence="13">
    <location>
        <begin position="179"/>
        <end position="180"/>
    </location>
    <ligand>
        <name>(S)-2,3,4,5-tetrahydrodipicolinate</name>
        <dbReference type="ChEBI" id="CHEBI:16845"/>
    </ligand>
</feature>
<keyword evidence="6 13" id="KW-0560">Oxidoreductase</keyword>
<comment type="catalytic activity">
    <reaction evidence="11 13">
        <text>(S)-2,3,4,5-tetrahydrodipicolinate + NADP(+) + H2O = (2S,4S)-4-hydroxy-2,3,4,5-tetrahydrodipicolinate + NADPH + H(+)</text>
        <dbReference type="Rhea" id="RHEA:35331"/>
        <dbReference type="ChEBI" id="CHEBI:15377"/>
        <dbReference type="ChEBI" id="CHEBI:15378"/>
        <dbReference type="ChEBI" id="CHEBI:16845"/>
        <dbReference type="ChEBI" id="CHEBI:57783"/>
        <dbReference type="ChEBI" id="CHEBI:58349"/>
        <dbReference type="ChEBI" id="CHEBI:67139"/>
        <dbReference type="EC" id="1.17.1.8"/>
    </reaction>
</comment>
<dbReference type="InterPro" id="IPR023940">
    <property type="entry name" value="DHDPR_bac"/>
</dbReference>
<evidence type="ECO:0000256" key="3">
    <source>
        <dbReference type="ARBA" id="ARBA00022605"/>
    </source>
</evidence>
<accession>A0ABU8L4C6</accession>
<dbReference type="GO" id="GO:0008839">
    <property type="term" value="F:4-hydroxy-tetrahydrodipicolinate reductase"/>
    <property type="evidence" value="ECO:0007669"/>
    <property type="project" value="UniProtKB-EC"/>
</dbReference>
<dbReference type="PANTHER" id="PTHR20836">
    <property type="entry name" value="DIHYDRODIPICOLINATE REDUCTASE"/>
    <property type="match status" value="1"/>
</dbReference>
<feature type="binding site" evidence="13">
    <location>
        <position position="170"/>
    </location>
    <ligand>
        <name>(S)-2,3,4,5-tetrahydrodipicolinate</name>
        <dbReference type="ChEBI" id="CHEBI:16845"/>
    </ligand>
</feature>
<dbReference type="CDD" id="cd02274">
    <property type="entry name" value="DHDPR_N"/>
    <property type="match status" value="1"/>
</dbReference>
<sequence length="281" mass="28678">MSETSATSGEPASDMGLVVVGAAGRMGQTLIRAIHAIPGARVIGAVERADSPHLGKDAGELAGVGRIDVPIGSDPLPVFARADGVLDFTTPASTVEFAGYAAQARIVHVIGTTGCSVDDNAKIAAAARHATIVKSGNMSLGVNLLAVLVEQAARALDADDFDIEILEMHHRHKVDAPSGTALLLGEAAAAGRGIALAGNDVRSRDGHTGVRKTGSIGFAALRGGSVVGDHSVILAGTGERITLSHHAEDRAIFARGAVKAALWARGRKPGLYSMRDVLGLA</sequence>
<feature type="binding site" evidence="13">
    <location>
        <begin position="21"/>
        <end position="26"/>
    </location>
    <ligand>
        <name>NAD(+)</name>
        <dbReference type="ChEBI" id="CHEBI:57540"/>
    </ligand>
</feature>
<dbReference type="Pfam" id="PF01113">
    <property type="entry name" value="DapB_N"/>
    <property type="match status" value="1"/>
</dbReference>
<dbReference type="PROSITE" id="PS01298">
    <property type="entry name" value="DAPB"/>
    <property type="match status" value="1"/>
</dbReference>
<comment type="function">
    <text evidence="13">Catalyzes the conversion of 4-hydroxy-tetrahydrodipicolinate (HTPA) to tetrahydrodipicolinate.</text>
</comment>
<comment type="subunit">
    <text evidence="13">Homotetramer.</text>
</comment>
<keyword evidence="8 13" id="KW-0457">Lysine biosynthesis</keyword>
<dbReference type="EMBL" id="JAPYKS010000023">
    <property type="protein sequence ID" value="MEI9412165.1"/>
    <property type="molecule type" value="Genomic_DNA"/>
</dbReference>
<evidence type="ECO:0000256" key="12">
    <source>
        <dbReference type="ARBA" id="ARBA00049396"/>
    </source>
</evidence>
<dbReference type="InterPro" id="IPR036291">
    <property type="entry name" value="NAD(P)-bd_dom_sf"/>
</dbReference>
<evidence type="ECO:0000256" key="13">
    <source>
        <dbReference type="HAMAP-Rule" id="MF_00102"/>
    </source>
</evidence>
<name>A0ABU8L4C6_9HYPH</name>
<feature type="binding site" evidence="13">
    <location>
        <position position="47"/>
    </location>
    <ligand>
        <name>NAD(+)</name>
        <dbReference type="ChEBI" id="CHEBI:57540"/>
    </ligand>
</feature>
<keyword evidence="4 13" id="KW-0521">NADP</keyword>
<dbReference type="InterPro" id="IPR022664">
    <property type="entry name" value="DapB_N_CS"/>
</dbReference>
<keyword evidence="2 13" id="KW-0963">Cytoplasm</keyword>
<evidence type="ECO:0000256" key="9">
    <source>
        <dbReference type="ARBA" id="ARBA00037922"/>
    </source>
</evidence>
<evidence type="ECO:0000256" key="7">
    <source>
        <dbReference type="ARBA" id="ARBA00023027"/>
    </source>
</evidence>
<dbReference type="RefSeq" id="WP_337108591.1">
    <property type="nucleotide sequence ID" value="NZ_JAPYKS010000023.1"/>
</dbReference>
<dbReference type="PANTHER" id="PTHR20836:SF0">
    <property type="entry name" value="4-HYDROXY-TETRAHYDRODIPICOLINATE REDUCTASE 1, CHLOROPLASTIC-RELATED"/>
    <property type="match status" value="1"/>
</dbReference>
<evidence type="ECO:0000259" key="14">
    <source>
        <dbReference type="Pfam" id="PF01113"/>
    </source>
</evidence>
<comment type="caution">
    <text evidence="16">The sequence shown here is derived from an EMBL/GenBank/DDBJ whole genome shotgun (WGS) entry which is preliminary data.</text>
</comment>
<feature type="domain" description="Dihydrodipicolinate reductase C-terminal" evidence="15">
    <location>
        <begin position="141"/>
        <end position="278"/>
    </location>
</feature>
<keyword evidence="3 13" id="KW-0028">Amino-acid biosynthesis</keyword>
<dbReference type="Gene3D" id="3.40.50.720">
    <property type="entry name" value="NAD(P)-binding Rossmann-like Domain"/>
    <property type="match status" value="1"/>
</dbReference>
<keyword evidence="7 13" id="KW-0520">NAD</keyword>
<reference evidence="16 17" key="1">
    <citation type="submission" date="2022-12" db="EMBL/GenBank/DDBJ databases">
        <authorList>
            <person name="Muema E."/>
        </authorList>
    </citation>
    <scope>NUCLEOTIDE SEQUENCE [LARGE SCALE GENOMIC DNA]</scope>
    <source>
        <strain evidence="17">1326</strain>
    </source>
</reference>
<protein>
    <recommendedName>
        <fullName evidence="10 13">4-hydroxy-tetrahydrodipicolinate reductase</fullName>
        <shortName evidence="13">HTPA reductase</shortName>
        <ecNumber evidence="10 13">1.17.1.8</ecNumber>
    </recommendedName>
</protein>
<evidence type="ECO:0000256" key="10">
    <source>
        <dbReference type="ARBA" id="ARBA00038983"/>
    </source>
</evidence>
<feature type="binding site" evidence="13">
    <location>
        <begin position="111"/>
        <end position="113"/>
    </location>
    <ligand>
        <name>NAD(+)</name>
        <dbReference type="ChEBI" id="CHEBI:57540"/>
    </ligand>
</feature>
<organism evidence="16 17">
    <name type="scientific">Mesorhizobium salmacidum</name>
    <dbReference type="NCBI Taxonomy" id="3015171"/>
    <lineage>
        <taxon>Bacteria</taxon>
        <taxon>Pseudomonadati</taxon>
        <taxon>Pseudomonadota</taxon>
        <taxon>Alphaproteobacteria</taxon>
        <taxon>Hyphomicrobiales</taxon>
        <taxon>Phyllobacteriaceae</taxon>
        <taxon>Mesorhizobium</taxon>
    </lineage>
</organism>
<evidence type="ECO:0000256" key="4">
    <source>
        <dbReference type="ARBA" id="ARBA00022857"/>
    </source>
</evidence>
<dbReference type="SUPFAM" id="SSF55347">
    <property type="entry name" value="Glyceraldehyde-3-phosphate dehydrogenase-like, C-terminal domain"/>
    <property type="match status" value="1"/>
</dbReference>
<dbReference type="Pfam" id="PF05173">
    <property type="entry name" value="DapB_C"/>
    <property type="match status" value="1"/>
</dbReference>
<evidence type="ECO:0000256" key="1">
    <source>
        <dbReference type="ARBA" id="ARBA00006642"/>
    </source>
</evidence>
<comment type="caution">
    <text evidence="13">Was originally thought to be a dihydrodipicolinate reductase (DHDPR), catalyzing the conversion of dihydrodipicolinate to tetrahydrodipicolinate. However, it was shown in E.coli that the substrate of the enzymatic reaction is not dihydrodipicolinate (DHDP) but in fact (2S,4S)-4-hydroxy-2,3,4,5-tetrahydrodipicolinic acid (HTPA), the product released by the DapA-catalyzed reaction.</text>
</comment>
<evidence type="ECO:0000256" key="2">
    <source>
        <dbReference type="ARBA" id="ARBA00022490"/>
    </source>
</evidence>